<keyword evidence="4" id="KW-0808">Transferase</keyword>
<accession>A0ABZ2K6Y3</accession>
<dbReference type="PROSITE" id="PS00868">
    <property type="entry name" value="CYS_MET_METAB_PP"/>
    <property type="match status" value="1"/>
</dbReference>
<dbReference type="Gene3D" id="3.90.1150.10">
    <property type="entry name" value="Aspartate Aminotransferase, domain 1"/>
    <property type="match status" value="1"/>
</dbReference>
<dbReference type="RefSeq" id="WP_394842725.1">
    <property type="nucleotide sequence ID" value="NZ_CP089982.1"/>
</dbReference>
<reference evidence="4 5" key="1">
    <citation type="submission" date="2021-12" db="EMBL/GenBank/DDBJ databases">
        <title>Discovery of the Pendulisporaceae a myxobacterial family with distinct sporulation behavior and unique specialized metabolism.</title>
        <authorList>
            <person name="Garcia R."/>
            <person name="Popoff A."/>
            <person name="Bader C.D."/>
            <person name="Loehr J."/>
            <person name="Walesch S."/>
            <person name="Walt C."/>
            <person name="Boldt J."/>
            <person name="Bunk B."/>
            <person name="Haeckl F.J.F.P.J."/>
            <person name="Gunesch A.P."/>
            <person name="Birkelbach J."/>
            <person name="Nuebel U."/>
            <person name="Pietschmann T."/>
            <person name="Bach T."/>
            <person name="Mueller R."/>
        </authorList>
    </citation>
    <scope>NUCLEOTIDE SEQUENCE [LARGE SCALE GENOMIC DNA]</scope>
    <source>
        <strain evidence="4 5">MSr12523</strain>
    </source>
</reference>
<evidence type="ECO:0000256" key="2">
    <source>
        <dbReference type="ARBA" id="ARBA00022898"/>
    </source>
</evidence>
<dbReference type="PANTHER" id="PTHR11808:SF86">
    <property type="entry name" value="METHIONINE GAMMA-LYASE"/>
    <property type="match status" value="1"/>
</dbReference>
<proteinExistence type="inferred from homology"/>
<evidence type="ECO:0000256" key="3">
    <source>
        <dbReference type="RuleBase" id="RU362118"/>
    </source>
</evidence>
<dbReference type="InterPro" id="IPR000277">
    <property type="entry name" value="Cys/Met-Metab_PyrdxlP-dep_enz"/>
</dbReference>
<dbReference type="Pfam" id="PF01053">
    <property type="entry name" value="Cys_Met_Meta_PP"/>
    <property type="match status" value="1"/>
</dbReference>
<organism evidence="4 5">
    <name type="scientific">Pendulispora brunnea</name>
    <dbReference type="NCBI Taxonomy" id="2905690"/>
    <lineage>
        <taxon>Bacteria</taxon>
        <taxon>Pseudomonadati</taxon>
        <taxon>Myxococcota</taxon>
        <taxon>Myxococcia</taxon>
        <taxon>Myxococcales</taxon>
        <taxon>Sorangiineae</taxon>
        <taxon>Pendulisporaceae</taxon>
        <taxon>Pendulispora</taxon>
    </lineage>
</organism>
<evidence type="ECO:0000256" key="1">
    <source>
        <dbReference type="ARBA" id="ARBA00001933"/>
    </source>
</evidence>
<dbReference type="PIRSF" id="PIRSF001434">
    <property type="entry name" value="CGS"/>
    <property type="match status" value="1"/>
</dbReference>
<sequence>MTSLKGERRLETELVHAGELRPRIAGAVNAPIFQSSTFEFANEGSYHDVRYIRLNNTPNHVILHEKLARLERAEAALVTSSGMAAISATFLGLLSQGDHIIAHRSLYGGTHSFVAKDLPKLGIETTFVDADDPASWQRALRPTTRIFYIESITNPILEVVDFMAVIEFCRAKGLVSVIDNTCATPVNFRPIEVGVDLVLHSATKYLNGHSDIVAGAVMGSSGHIEAIKRKLDHLGGSLDPHACFLLHRGLKTLALRVRHQNESALQVARFLEQHPAVAKVNYPGLETHPRHARAREYFRGSGGLLSFELKGGVAAADHLFGRIELPAIAPSLGGPETLITRPATTSHAGMESDERAQQGISDALIRVSIGLEATEDLIDDFGQALDGSY</sequence>
<keyword evidence="5" id="KW-1185">Reference proteome</keyword>
<dbReference type="Gene3D" id="3.40.640.10">
    <property type="entry name" value="Type I PLP-dependent aspartate aminotransferase-like (Major domain)"/>
    <property type="match status" value="1"/>
</dbReference>
<dbReference type="InterPro" id="IPR015422">
    <property type="entry name" value="PyrdxlP-dep_Trfase_small"/>
</dbReference>
<gene>
    <name evidence="4" type="ORF">LZC95_37345</name>
</gene>
<name>A0ABZ2K6Y3_9BACT</name>
<dbReference type="EMBL" id="CP089982">
    <property type="protein sequence ID" value="WXA92106.1"/>
    <property type="molecule type" value="Genomic_DNA"/>
</dbReference>
<keyword evidence="4" id="KW-0032">Aminotransferase</keyword>
<evidence type="ECO:0000313" key="4">
    <source>
        <dbReference type="EMBL" id="WXA92106.1"/>
    </source>
</evidence>
<comment type="cofactor">
    <cofactor evidence="1 3">
        <name>pyridoxal 5'-phosphate</name>
        <dbReference type="ChEBI" id="CHEBI:597326"/>
    </cofactor>
</comment>
<protein>
    <submittedName>
        <fullName evidence="4">Aminotransferase class I/II-fold pyridoxal phosphate-dependent enzyme</fullName>
    </submittedName>
</protein>
<comment type="similarity">
    <text evidence="3">Belongs to the trans-sulfuration enzymes family.</text>
</comment>
<dbReference type="Proteomes" id="UP001379533">
    <property type="component" value="Chromosome"/>
</dbReference>
<dbReference type="InterPro" id="IPR015424">
    <property type="entry name" value="PyrdxlP-dep_Trfase"/>
</dbReference>
<dbReference type="CDD" id="cd00614">
    <property type="entry name" value="CGS_like"/>
    <property type="match status" value="1"/>
</dbReference>
<dbReference type="InterPro" id="IPR054542">
    <property type="entry name" value="Cys_met_metab_PP"/>
</dbReference>
<keyword evidence="2 3" id="KW-0663">Pyridoxal phosphate</keyword>
<dbReference type="PANTHER" id="PTHR11808">
    <property type="entry name" value="TRANS-SULFURATION ENZYME FAMILY MEMBER"/>
    <property type="match status" value="1"/>
</dbReference>
<dbReference type="GO" id="GO:0008483">
    <property type="term" value="F:transaminase activity"/>
    <property type="evidence" value="ECO:0007669"/>
    <property type="project" value="UniProtKB-KW"/>
</dbReference>
<dbReference type="InterPro" id="IPR015421">
    <property type="entry name" value="PyrdxlP-dep_Trfase_major"/>
</dbReference>
<dbReference type="SUPFAM" id="SSF53383">
    <property type="entry name" value="PLP-dependent transferases"/>
    <property type="match status" value="1"/>
</dbReference>
<evidence type="ECO:0000313" key="5">
    <source>
        <dbReference type="Proteomes" id="UP001379533"/>
    </source>
</evidence>